<keyword evidence="3 9" id="KW-0808">Transferase</keyword>
<dbReference type="InterPro" id="IPR013785">
    <property type="entry name" value="Aldolase_TIM"/>
</dbReference>
<sequence>MESLPVVPKSRTAPSTLEIPPWIKVRLSQGRNYTELKELMRQETLHTVCEEARCPNIYECWESRTATFLILGDICTRNCGFCAITTGRPTGLDREEPKRVAETTKRMGLKHVVITSVTRDDLADGGAEIFVGCIEEIRAQVPGCGIEVLIPDLQGNWDALSAIVKARPDILNHNTESVPRLYPWVRPKAQYARSLELLRRVKEQDPRIVTKSGIMVGLGETREEIHQVLVDLRDHLVDVLTVGQYLRPDQKHLPVEKYYTPEEFAELKAEALALGFSHVESGPLVRSSYHAASQVPVKAGM</sequence>
<proteinExistence type="inferred from homology"/>
<evidence type="ECO:0000313" key="11">
    <source>
        <dbReference type="EMBL" id="AEW06916.1"/>
    </source>
</evidence>
<comment type="catalytic activity">
    <reaction evidence="8 9">
        <text>[[Fe-S] cluster scaffold protein carrying a second [4Fe-4S](2+) cluster] + N(6)-octanoyl-L-lysyl-[protein] + 2 oxidized [2Fe-2S]-[ferredoxin] + 2 S-adenosyl-L-methionine + 4 H(+) = [[Fe-S] cluster scaffold protein] + N(6)-[(R)-dihydrolipoyl]-L-lysyl-[protein] + 4 Fe(3+) + 2 hydrogen sulfide + 2 5'-deoxyadenosine + 2 L-methionine + 2 reduced [2Fe-2S]-[ferredoxin]</text>
        <dbReference type="Rhea" id="RHEA:16585"/>
        <dbReference type="Rhea" id="RHEA-COMP:9928"/>
        <dbReference type="Rhea" id="RHEA-COMP:10000"/>
        <dbReference type="Rhea" id="RHEA-COMP:10001"/>
        <dbReference type="Rhea" id="RHEA-COMP:10475"/>
        <dbReference type="Rhea" id="RHEA-COMP:14568"/>
        <dbReference type="Rhea" id="RHEA-COMP:14569"/>
        <dbReference type="ChEBI" id="CHEBI:15378"/>
        <dbReference type="ChEBI" id="CHEBI:17319"/>
        <dbReference type="ChEBI" id="CHEBI:29034"/>
        <dbReference type="ChEBI" id="CHEBI:29919"/>
        <dbReference type="ChEBI" id="CHEBI:33722"/>
        <dbReference type="ChEBI" id="CHEBI:33737"/>
        <dbReference type="ChEBI" id="CHEBI:33738"/>
        <dbReference type="ChEBI" id="CHEBI:57844"/>
        <dbReference type="ChEBI" id="CHEBI:59789"/>
        <dbReference type="ChEBI" id="CHEBI:78809"/>
        <dbReference type="ChEBI" id="CHEBI:83100"/>
        <dbReference type="EC" id="2.8.1.8"/>
    </reaction>
</comment>
<feature type="binding site" evidence="9">
    <location>
        <position position="79"/>
    </location>
    <ligand>
        <name>[4Fe-4S] cluster</name>
        <dbReference type="ChEBI" id="CHEBI:49883"/>
        <label>2</label>
        <note>4Fe-4S-S-AdoMet</note>
    </ligand>
</feature>
<dbReference type="EC" id="2.8.1.8" evidence="9"/>
<dbReference type="GO" id="GO:0016992">
    <property type="term" value="F:lipoate synthase activity"/>
    <property type="evidence" value="ECO:0007669"/>
    <property type="project" value="UniProtKB-UniRule"/>
</dbReference>
<keyword evidence="5 9" id="KW-0479">Metal-binding</keyword>
<dbReference type="Proteomes" id="UP000005439">
    <property type="component" value="Chromosome"/>
</dbReference>
<evidence type="ECO:0000256" key="1">
    <source>
        <dbReference type="ARBA" id="ARBA00022485"/>
    </source>
</evidence>
<evidence type="ECO:0000256" key="5">
    <source>
        <dbReference type="ARBA" id="ARBA00022723"/>
    </source>
</evidence>
<gene>
    <name evidence="9" type="primary">lipA</name>
    <name evidence="11" type="ordered locus">Sulac_3479</name>
</gene>
<dbReference type="Pfam" id="PF16881">
    <property type="entry name" value="LIAS_N"/>
    <property type="match status" value="1"/>
</dbReference>
<feature type="binding site" evidence="9">
    <location>
        <position position="49"/>
    </location>
    <ligand>
        <name>[4Fe-4S] cluster</name>
        <dbReference type="ChEBI" id="CHEBI:49883"/>
        <label>1</label>
    </ligand>
</feature>
<feature type="binding site" evidence="9">
    <location>
        <position position="288"/>
    </location>
    <ligand>
        <name>[4Fe-4S] cluster</name>
        <dbReference type="ChEBI" id="CHEBI:49883"/>
        <label>1</label>
    </ligand>
</feature>
<dbReference type="SFLD" id="SFLDG01058">
    <property type="entry name" value="lipoyl_synthase_like"/>
    <property type="match status" value="1"/>
</dbReference>
<dbReference type="Gene3D" id="3.20.20.70">
    <property type="entry name" value="Aldolase class I"/>
    <property type="match status" value="1"/>
</dbReference>
<dbReference type="CDD" id="cd01335">
    <property type="entry name" value="Radical_SAM"/>
    <property type="match status" value="1"/>
</dbReference>
<evidence type="ECO:0000259" key="10">
    <source>
        <dbReference type="PROSITE" id="PS51918"/>
    </source>
</evidence>
<dbReference type="NCBIfam" id="NF009544">
    <property type="entry name" value="PRK12928.1"/>
    <property type="match status" value="1"/>
</dbReference>
<dbReference type="FunFam" id="3.20.20.70:FF:000040">
    <property type="entry name" value="Lipoyl synthase"/>
    <property type="match status" value="1"/>
</dbReference>
<keyword evidence="12" id="KW-1185">Reference proteome</keyword>
<evidence type="ECO:0000256" key="7">
    <source>
        <dbReference type="ARBA" id="ARBA00023014"/>
    </source>
</evidence>
<dbReference type="GO" id="GO:0051539">
    <property type="term" value="F:4 iron, 4 sulfur cluster binding"/>
    <property type="evidence" value="ECO:0007669"/>
    <property type="project" value="UniProtKB-UniRule"/>
</dbReference>
<keyword evidence="1 9" id="KW-0004">4Fe-4S</keyword>
<feature type="binding site" evidence="9">
    <location>
        <position position="82"/>
    </location>
    <ligand>
        <name>[4Fe-4S] cluster</name>
        <dbReference type="ChEBI" id="CHEBI:49883"/>
        <label>2</label>
        <note>4Fe-4S-S-AdoMet</note>
    </ligand>
</feature>
<comment type="function">
    <text evidence="9">Catalyzes the radical-mediated insertion of two sulfur atoms into the C-6 and C-8 positions of the octanoyl moiety bound to the lipoyl domains of lipoate-dependent enzymes, thereby converting the octanoylated domains into lipoylated derivatives.</text>
</comment>
<dbReference type="KEGG" id="sap:Sulac_3479"/>
<dbReference type="InterPro" id="IPR003698">
    <property type="entry name" value="Lipoyl_synth"/>
</dbReference>
<keyword evidence="7 9" id="KW-0411">Iron-sulfur</keyword>
<dbReference type="HOGENOM" id="CLU_033144_2_1_9"/>
<dbReference type="GO" id="GO:0009249">
    <property type="term" value="P:protein lipoylation"/>
    <property type="evidence" value="ECO:0007669"/>
    <property type="project" value="UniProtKB-UniRule"/>
</dbReference>
<evidence type="ECO:0000313" key="12">
    <source>
        <dbReference type="Proteomes" id="UP000005439"/>
    </source>
</evidence>
<comment type="pathway">
    <text evidence="9">Protein modification; protein lipoylation via endogenous pathway; protein N(6)-(lipoyl)lysine from octanoyl-[acyl-carrier-protein]: step 2/2.</text>
</comment>
<accession>G8TUF4</accession>
<reference evidence="11 12" key="2">
    <citation type="journal article" date="2012" name="Stand. Genomic Sci.">
        <title>Complete genome sequence of the moderately thermophilic mineral-sulfide-oxidizing firmicute Sulfobacillus acidophilus type strain (NAL(T)).</title>
        <authorList>
            <person name="Anderson I."/>
            <person name="Chertkov O."/>
            <person name="Chen A."/>
            <person name="Saunders E."/>
            <person name="Lapidus A."/>
            <person name="Nolan M."/>
            <person name="Lucas S."/>
            <person name="Hammon N."/>
            <person name="Deshpande S."/>
            <person name="Cheng J.F."/>
            <person name="Han C."/>
            <person name="Tapia R."/>
            <person name="Goodwin L.A."/>
            <person name="Pitluck S."/>
            <person name="Liolios K."/>
            <person name="Pagani I."/>
            <person name="Ivanova N."/>
            <person name="Mikhailova N."/>
            <person name="Pati A."/>
            <person name="Palaniappan K."/>
            <person name="Land M."/>
            <person name="Pan C."/>
            <person name="Rohde M."/>
            <person name="Pukall R."/>
            <person name="Goker M."/>
            <person name="Detter J.C."/>
            <person name="Woyke T."/>
            <person name="Bristow J."/>
            <person name="Eisen J.A."/>
            <person name="Markowitz V."/>
            <person name="Hugenholtz P."/>
            <person name="Kyrpides N.C."/>
            <person name="Klenk H.P."/>
            <person name="Mavromatis K."/>
        </authorList>
    </citation>
    <scope>NUCLEOTIDE SEQUENCE [LARGE SCALE GENOMIC DNA]</scope>
    <source>
        <strain evidence="12">ATCC 700253 / DSM 10332 / NAL</strain>
    </source>
</reference>
<organism evidence="11 12">
    <name type="scientific">Sulfobacillus acidophilus (strain ATCC 700253 / DSM 10332 / NAL)</name>
    <dbReference type="NCBI Taxonomy" id="679936"/>
    <lineage>
        <taxon>Bacteria</taxon>
        <taxon>Bacillati</taxon>
        <taxon>Bacillota</taxon>
        <taxon>Clostridia</taxon>
        <taxon>Eubacteriales</taxon>
        <taxon>Clostridiales Family XVII. Incertae Sedis</taxon>
        <taxon>Sulfobacillus</taxon>
    </lineage>
</organism>
<comment type="similarity">
    <text evidence="9">Belongs to the radical SAM superfamily. Lipoyl synthase family.</text>
</comment>
<feature type="binding site" evidence="9">
    <location>
        <position position="60"/>
    </location>
    <ligand>
        <name>[4Fe-4S] cluster</name>
        <dbReference type="ChEBI" id="CHEBI:49883"/>
        <label>1</label>
    </ligand>
</feature>
<comment type="cofactor">
    <cofactor evidence="9">
        <name>[4Fe-4S] cluster</name>
        <dbReference type="ChEBI" id="CHEBI:49883"/>
    </cofactor>
    <text evidence="9">Binds 2 [4Fe-4S] clusters per subunit. One cluster is coordinated with 3 cysteines and an exchangeable S-adenosyl-L-methionine.</text>
</comment>
<dbReference type="NCBIfam" id="TIGR00510">
    <property type="entry name" value="lipA"/>
    <property type="match status" value="1"/>
</dbReference>
<dbReference type="InterPro" id="IPR007197">
    <property type="entry name" value="rSAM"/>
</dbReference>
<dbReference type="GO" id="GO:0005737">
    <property type="term" value="C:cytoplasm"/>
    <property type="evidence" value="ECO:0007669"/>
    <property type="project" value="UniProtKB-SubCell"/>
</dbReference>
<evidence type="ECO:0000256" key="2">
    <source>
        <dbReference type="ARBA" id="ARBA00022490"/>
    </source>
</evidence>
<dbReference type="InterPro" id="IPR031691">
    <property type="entry name" value="LIAS_N"/>
</dbReference>
<dbReference type="EMBL" id="CP003179">
    <property type="protein sequence ID" value="AEW06916.1"/>
    <property type="molecule type" value="Genomic_DNA"/>
</dbReference>
<dbReference type="UniPathway" id="UPA00538">
    <property type="reaction ID" value="UER00593"/>
</dbReference>
<dbReference type="NCBIfam" id="NF004019">
    <property type="entry name" value="PRK05481.1"/>
    <property type="match status" value="1"/>
</dbReference>
<feature type="domain" description="Radical SAM core" evidence="10">
    <location>
        <begin position="61"/>
        <end position="277"/>
    </location>
</feature>
<reference evidence="12" key="1">
    <citation type="submission" date="2011-12" db="EMBL/GenBank/DDBJ databases">
        <title>The complete genome of chromosome of Sulfobacillus acidophilus DSM 10332.</title>
        <authorList>
            <person name="Lucas S."/>
            <person name="Han J."/>
            <person name="Lapidus A."/>
            <person name="Bruce D."/>
            <person name="Goodwin L."/>
            <person name="Pitluck S."/>
            <person name="Peters L."/>
            <person name="Kyrpides N."/>
            <person name="Mavromatis K."/>
            <person name="Ivanova N."/>
            <person name="Mikhailova N."/>
            <person name="Chertkov O."/>
            <person name="Saunders E."/>
            <person name="Detter J.C."/>
            <person name="Tapia R."/>
            <person name="Han C."/>
            <person name="Land M."/>
            <person name="Hauser L."/>
            <person name="Markowitz V."/>
            <person name="Cheng J.-F."/>
            <person name="Hugenholtz P."/>
            <person name="Woyke T."/>
            <person name="Wu D."/>
            <person name="Pukall R."/>
            <person name="Gehrich-Schroeter G."/>
            <person name="Schneider S."/>
            <person name="Klenk H.-P."/>
            <person name="Eisen J.A."/>
        </authorList>
    </citation>
    <scope>NUCLEOTIDE SEQUENCE [LARGE SCALE GENOMIC DNA]</scope>
    <source>
        <strain evidence="12">ATCC 700253 / DSM 10332 / NAL</strain>
    </source>
</reference>
<evidence type="ECO:0000256" key="9">
    <source>
        <dbReference type="HAMAP-Rule" id="MF_00206"/>
    </source>
</evidence>
<comment type="subcellular location">
    <subcellularLocation>
        <location evidence="9">Cytoplasm</location>
    </subcellularLocation>
</comment>
<evidence type="ECO:0000256" key="4">
    <source>
        <dbReference type="ARBA" id="ARBA00022691"/>
    </source>
</evidence>
<evidence type="ECO:0000256" key="8">
    <source>
        <dbReference type="ARBA" id="ARBA00047326"/>
    </source>
</evidence>
<dbReference type="InterPro" id="IPR006638">
    <property type="entry name" value="Elp3/MiaA/NifB-like_rSAM"/>
</dbReference>
<feature type="binding site" evidence="9">
    <location>
        <position position="75"/>
    </location>
    <ligand>
        <name>[4Fe-4S] cluster</name>
        <dbReference type="ChEBI" id="CHEBI:49883"/>
        <label>2</label>
        <note>4Fe-4S-S-AdoMet</note>
    </ligand>
</feature>
<dbReference type="PANTHER" id="PTHR10949:SF0">
    <property type="entry name" value="LIPOYL SYNTHASE, MITOCHONDRIAL"/>
    <property type="match status" value="1"/>
</dbReference>
<dbReference type="SUPFAM" id="SSF102114">
    <property type="entry name" value="Radical SAM enzymes"/>
    <property type="match status" value="1"/>
</dbReference>
<dbReference type="PATRIC" id="fig|679936.5.peg.3601"/>
<keyword evidence="4 9" id="KW-0949">S-adenosyl-L-methionine</keyword>
<protein>
    <recommendedName>
        <fullName evidence="9">Lipoyl synthase</fullName>
        <ecNumber evidence="9">2.8.1.8</ecNumber>
    </recommendedName>
    <alternativeName>
        <fullName evidence="9">Lip-syn</fullName>
        <shortName evidence="9">LS</shortName>
    </alternativeName>
    <alternativeName>
        <fullName evidence="9">Lipoate synthase</fullName>
    </alternativeName>
    <alternativeName>
        <fullName evidence="9">Lipoic acid synthase</fullName>
    </alternativeName>
    <alternativeName>
        <fullName evidence="9">Sulfur insertion protein LipA</fullName>
    </alternativeName>
</protein>
<dbReference type="PANTHER" id="PTHR10949">
    <property type="entry name" value="LIPOYL SYNTHASE"/>
    <property type="match status" value="1"/>
</dbReference>
<dbReference type="SFLD" id="SFLDS00029">
    <property type="entry name" value="Radical_SAM"/>
    <property type="match status" value="1"/>
</dbReference>
<dbReference type="SMART" id="SM00729">
    <property type="entry name" value="Elp3"/>
    <property type="match status" value="1"/>
</dbReference>
<dbReference type="PIRSF" id="PIRSF005963">
    <property type="entry name" value="Lipoyl_synth"/>
    <property type="match status" value="1"/>
</dbReference>
<dbReference type="PROSITE" id="PS51918">
    <property type="entry name" value="RADICAL_SAM"/>
    <property type="match status" value="1"/>
</dbReference>
<keyword evidence="6 9" id="KW-0408">Iron</keyword>
<dbReference type="HAMAP" id="MF_00206">
    <property type="entry name" value="Lipoyl_synth"/>
    <property type="match status" value="1"/>
</dbReference>
<feature type="binding site" evidence="9">
    <location>
        <position position="54"/>
    </location>
    <ligand>
        <name>[4Fe-4S] cluster</name>
        <dbReference type="ChEBI" id="CHEBI:49883"/>
        <label>1</label>
    </ligand>
</feature>
<dbReference type="InterPro" id="IPR058240">
    <property type="entry name" value="rSAM_sf"/>
</dbReference>
<dbReference type="STRING" id="679936.Sulac_3479"/>
<keyword evidence="2 9" id="KW-0963">Cytoplasm</keyword>
<dbReference type="GO" id="GO:0046872">
    <property type="term" value="F:metal ion binding"/>
    <property type="evidence" value="ECO:0007669"/>
    <property type="project" value="UniProtKB-KW"/>
</dbReference>
<evidence type="ECO:0000256" key="3">
    <source>
        <dbReference type="ARBA" id="ARBA00022679"/>
    </source>
</evidence>
<dbReference type="SFLD" id="SFLDF00271">
    <property type="entry name" value="lipoyl_synthase"/>
    <property type="match status" value="1"/>
</dbReference>
<name>G8TUF4_SULAD</name>
<dbReference type="AlphaFoldDB" id="G8TUF4"/>
<dbReference type="Pfam" id="PF04055">
    <property type="entry name" value="Radical_SAM"/>
    <property type="match status" value="1"/>
</dbReference>
<evidence type="ECO:0000256" key="6">
    <source>
        <dbReference type="ARBA" id="ARBA00023004"/>
    </source>
</evidence>